<evidence type="ECO:0000313" key="2">
    <source>
        <dbReference type="EMBL" id="PRQ67108.1"/>
    </source>
</evidence>
<dbReference type="Proteomes" id="UP000238163">
    <property type="component" value="Unassembled WGS sequence"/>
</dbReference>
<evidence type="ECO:0000313" key="3">
    <source>
        <dbReference type="Proteomes" id="UP000238163"/>
    </source>
</evidence>
<reference evidence="2 3" key="1">
    <citation type="submission" date="2017-09" db="EMBL/GenBank/DDBJ databases">
        <authorList>
            <person name="Girard L."/>
            <person name="Lami R."/>
            <person name="Suzuki M."/>
            <person name="Baudart J."/>
        </authorList>
    </citation>
    <scope>NUCLEOTIDE SEQUENCE [LARGE SCALE GENOMIC DNA]</scope>
    <source>
        <strain evidence="2 3">17LN0615E</strain>
    </source>
</reference>
<dbReference type="RefSeq" id="WP_062459940.1">
    <property type="nucleotide sequence ID" value="NZ_FLLQ01000008.1"/>
</dbReference>
<keyword evidence="3" id="KW-1185">Reference proteome</keyword>
<feature type="transmembrane region" description="Helical" evidence="1">
    <location>
        <begin position="7"/>
        <end position="29"/>
    </location>
</feature>
<gene>
    <name evidence="2" type="ORF">COR51_13335</name>
</gene>
<proteinExistence type="predicted"/>
<keyword evidence="1" id="KW-0472">Membrane</keyword>
<keyword evidence="1" id="KW-0812">Transmembrane</keyword>
<dbReference type="EMBL" id="NWTN01000007">
    <property type="protein sequence ID" value="PRQ67108.1"/>
    <property type="molecule type" value="Genomic_DNA"/>
</dbReference>
<comment type="caution">
    <text evidence="2">The sequence shown here is derived from an EMBL/GenBank/DDBJ whole genome shotgun (WGS) entry which is preliminary data.</text>
</comment>
<protein>
    <submittedName>
        <fullName evidence="2">Uncharacterized protein</fullName>
    </submittedName>
</protein>
<keyword evidence="1" id="KW-1133">Transmembrane helix</keyword>
<reference evidence="2 3" key="2">
    <citation type="submission" date="2018-03" db="EMBL/GenBank/DDBJ databases">
        <title>Genetic Diversity and Phenotypic Plasticity of AHL Mediated Quorum Sensing in Environmental Strains of Vibrio mediterranei.</title>
        <authorList>
            <person name="Lantoine F."/>
            <person name="Vouve F."/>
        </authorList>
    </citation>
    <scope>NUCLEOTIDE SEQUENCE [LARGE SCALE GENOMIC DNA]</scope>
    <source>
        <strain evidence="2 3">17LN0615E</strain>
    </source>
</reference>
<name>A0ABX5DBP5_9VIBR</name>
<sequence>MKLSINTFLMVFIVIGLLSTVYVSVSTFFDYKEKQDLQLLENQRIEAIASQSSKKRQVLTYLNLLNAKDALLYFHTIVNIGILNEISDWKIKSVDYGIDSGSPPKISVIYQNINGSQVFFIEHIVNQIVELGLMKKEDTVNFSDSNKIATLMLEPIPSEPIPIIDFEHVEVKDTHSISDMANLINNYTELYRNMDNNIKVTLATTQNEIYVSEDMNIYKINLSYEGDIYSLYSLIDIFPESSNVFFEKLSFKDSKYVADIGVIYNG</sequence>
<accession>A0ABX5DBP5</accession>
<organism evidence="2 3">
    <name type="scientific">Vibrio mediterranei</name>
    <dbReference type="NCBI Taxonomy" id="689"/>
    <lineage>
        <taxon>Bacteria</taxon>
        <taxon>Pseudomonadati</taxon>
        <taxon>Pseudomonadota</taxon>
        <taxon>Gammaproteobacteria</taxon>
        <taxon>Vibrionales</taxon>
        <taxon>Vibrionaceae</taxon>
        <taxon>Vibrio</taxon>
    </lineage>
</organism>
<evidence type="ECO:0000256" key="1">
    <source>
        <dbReference type="SAM" id="Phobius"/>
    </source>
</evidence>